<evidence type="ECO:0000313" key="4">
    <source>
        <dbReference type="Proteomes" id="UP001445335"/>
    </source>
</evidence>
<reference evidence="3 4" key="1">
    <citation type="journal article" date="2024" name="Nat. Commun.">
        <title>Phylogenomics reveals the evolutionary origins of lichenization in chlorophyte algae.</title>
        <authorList>
            <person name="Puginier C."/>
            <person name="Libourel C."/>
            <person name="Otte J."/>
            <person name="Skaloud P."/>
            <person name="Haon M."/>
            <person name="Grisel S."/>
            <person name="Petersen M."/>
            <person name="Berrin J.G."/>
            <person name="Delaux P.M."/>
            <person name="Dal Grande F."/>
            <person name="Keller J."/>
        </authorList>
    </citation>
    <scope>NUCLEOTIDE SEQUENCE [LARGE SCALE GENOMIC DNA]</scope>
    <source>
        <strain evidence="3 4">SAG 245.80</strain>
    </source>
</reference>
<evidence type="ECO:0000256" key="1">
    <source>
        <dbReference type="ARBA" id="ARBA00006061"/>
    </source>
</evidence>
<dbReference type="GO" id="GO:0003697">
    <property type="term" value="F:single-stranded DNA binding"/>
    <property type="evidence" value="ECO:0007669"/>
    <property type="project" value="InterPro"/>
</dbReference>
<keyword evidence="4" id="KW-1185">Reference proteome</keyword>
<keyword evidence="2" id="KW-0809">Transit peptide</keyword>
<comment type="caution">
    <text evidence="3">The sequence shown here is derived from an EMBL/GenBank/DDBJ whole genome shotgun (WGS) entry which is preliminary data.</text>
</comment>
<dbReference type="Proteomes" id="UP001445335">
    <property type="component" value="Unassembled WGS sequence"/>
</dbReference>
<dbReference type="PANTHER" id="PTHR31745">
    <property type="entry name" value="SINGLE-STRANDED DNA-BINDING PROTEIN WHY2, MITOCHONDRIAL"/>
    <property type="match status" value="1"/>
</dbReference>
<evidence type="ECO:0000256" key="2">
    <source>
        <dbReference type="ARBA" id="ARBA00022946"/>
    </source>
</evidence>
<dbReference type="SUPFAM" id="SSF54447">
    <property type="entry name" value="ssDNA-binding transcriptional regulator domain"/>
    <property type="match status" value="1"/>
</dbReference>
<dbReference type="InterPro" id="IPR013742">
    <property type="entry name" value="Whirly"/>
</dbReference>
<evidence type="ECO:0000313" key="3">
    <source>
        <dbReference type="EMBL" id="KAK9833572.1"/>
    </source>
</evidence>
<comment type="similarity">
    <text evidence="1">Belongs to the Whirly family.</text>
</comment>
<name>A0AAW1RIJ1_9CHLO</name>
<protein>
    <submittedName>
        <fullName evidence="3">Uncharacterized protein</fullName>
    </submittedName>
</protein>
<dbReference type="Gene3D" id="2.30.31.10">
    <property type="entry name" value="Transcriptional Coactivator Pc4, Chain A"/>
    <property type="match status" value="1"/>
</dbReference>
<gene>
    <name evidence="3" type="ORF">WJX81_007431</name>
</gene>
<dbReference type="InterPro" id="IPR009044">
    <property type="entry name" value="ssDNA-bd_transcriptional_reg"/>
</dbReference>
<accession>A0AAW1RIJ1</accession>
<dbReference type="GO" id="GO:0006952">
    <property type="term" value="P:defense response"/>
    <property type="evidence" value="ECO:0007669"/>
    <property type="project" value="InterPro"/>
</dbReference>
<dbReference type="Pfam" id="PF08536">
    <property type="entry name" value="Whirly"/>
    <property type="match status" value="1"/>
</dbReference>
<dbReference type="GO" id="GO:0006355">
    <property type="term" value="P:regulation of DNA-templated transcription"/>
    <property type="evidence" value="ECO:0007669"/>
    <property type="project" value="InterPro"/>
</dbReference>
<sequence>MRLATQIKPVLTCGHCQSAPRAAPARRVCVRAYQALAEAPAYESQAAVPQQTTARAFANFTIYKGKAALALRVIKPSWQRTVDGDFRLAKAGGVLLELAPAVGGTGNQPGERRYNWSEGKQTFALSAVELGTLIDPPPEGIKDLFHDPMIGSSAQGHMTKSLGFKPMPNEAGGWYLSLSVREGRGQAASMGVPITRGEYAVMRSLAQHVIPHILGWDVVLDQRLPSS</sequence>
<proteinExistence type="inferred from homology"/>
<dbReference type="EMBL" id="JALJOU010000035">
    <property type="protein sequence ID" value="KAK9833572.1"/>
    <property type="molecule type" value="Genomic_DNA"/>
</dbReference>
<dbReference type="PANTHER" id="PTHR31745:SF1">
    <property type="entry name" value="SINGLE-STRANDED DNA-BINDING PROTEIN WHY2, MITOCHONDRIAL"/>
    <property type="match status" value="1"/>
</dbReference>
<organism evidence="3 4">
    <name type="scientific">Elliptochloris bilobata</name>
    <dbReference type="NCBI Taxonomy" id="381761"/>
    <lineage>
        <taxon>Eukaryota</taxon>
        <taxon>Viridiplantae</taxon>
        <taxon>Chlorophyta</taxon>
        <taxon>core chlorophytes</taxon>
        <taxon>Trebouxiophyceae</taxon>
        <taxon>Trebouxiophyceae incertae sedis</taxon>
        <taxon>Elliptochloris clade</taxon>
        <taxon>Elliptochloris</taxon>
    </lineage>
</organism>
<dbReference type="AlphaFoldDB" id="A0AAW1RIJ1"/>